<dbReference type="PANTHER" id="PTHR12825">
    <property type="entry name" value="BNIP1-RELATED"/>
    <property type="match status" value="1"/>
</dbReference>
<evidence type="ECO:0000256" key="1">
    <source>
        <dbReference type="ARBA" id="ARBA00004163"/>
    </source>
</evidence>
<sequence>MDPEDHELSLIRQEIVKYHLQVTAIIQDIQQCTGSLELLNELNAEGRAKINALRSSIDKLAHLAETEINVKRKSQLMHEVENRRSQLSFVLSAFKKANIIGVCVIDKMAKDELLSTSEEEQTLLRKRRDRKGLVDTADSATDRLLHISRALAEVNQRSADTLDTLLISSDKVNGTKDELEQQQQAIAQSGKLLGKYGRREVTDKALIALALIFFFACVIYIIQKRVW</sequence>
<dbReference type="GO" id="GO:0005484">
    <property type="term" value="F:SNAP receptor activity"/>
    <property type="evidence" value="ECO:0007669"/>
    <property type="project" value="InterPro"/>
</dbReference>
<keyword evidence="7" id="KW-0175">Coiled coil</keyword>
<keyword evidence="6 10" id="KW-1133">Transmembrane helix</keyword>
<dbReference type="GO" id="GO:0006890">
    <property type="term" value="P:retrograde vesicle-mediated transport, Golgi to endoplasmic reticulum"/>
    <property type="evidence" value="ECO:0007669"/>
    <property type="project" value="InterPro"/>
</dbReference>
<name>A0AA39G7Y7_MICHY</name>
<keyword evidence="4" id="KW-0256">Endoplasmic reticulum</keyword>
<evidence type="ECO:0000256" key="7">
    <source>
        <dbReference type="ARBA" id="ARBA00023054"/>
    </source>
</evidence>
<evidence type="ECO:0000256" key="6">
    <source>
        <dbReference type="ARBA" id="ARBA00022989"/>
    </source>
</evidence>
<dbReference type="InterPro" id="IPR005606">
    <property type="entry name" value="Sec20"/>
</dbReference>
<dbReference type="GO" id="GO:0031201">
    <property type="term" value="C:SNARE complex"/>
    <property type="evidence" value="ECO:0007669"/>
    <property type="project" value="TreeGrafter"/>
</dbReference>
<keyword evidence="13" id="KW-1185">Reference proteome</keyword>
<evidence type="ECO:0000256" key="4">
    <source>
        <dbReference type="ARBA" id="ARBA00022824"/>
    </source>
</evidence>
<evidence type="ECO:0000256" key="9">
    <source>
        <dbReference type="ARBA" id="ARBA00037934"/>
    </source>
</evidence>
<comment type="caution">
    <text evidence="12">The sequence shown here is derived from an EMBL/GenBank/DDBJ whole genome shotgun (WGS) entry which is preliminary data.</text>
</comment>
<dbReference type="InterPro" id="IPR056173">
    <property type="entry name" value="Sec20_C"/>
</dbReference>
<reference evidence="12" key="2">
    <citation type="submission" date="2023-03" db="EMBL/GenBank/DDBJ databases">
        <authorList>
            <person name="Inwood S.N."/>
            <person name="Skelly J.G."/>
            <person name="Guhlin J."/>
            <person name="Harrop T.W.R."/>
            <person name="Goldson S.G."/>
            <person name="Dearden P.K."/>
        </authorList>
    </citation>
    <scope>NUCLEOTIDE SEQUENCE</scope>
    <source>
        <strain evidence="12">Lincoln</strain>
        <tissue evidence="12">Whole body</tissue>
    </source>
</reference>
<keyword evidence="3 10" id="KW-0812">Transmembrane</keyword>
<dbReference type="PANTHER" id="PTHR12825:SF0">
    <property type="entry name" value="VESICLE TRANSPORT PROTEIN SEC20"/>
    <property type="match status" value="1"/>
</dbReference>
<comment type="subcellular location">
    <subcellularLocation>
        <location evidence="1">Endoplasmic reticulum membrane</location>
        <topology evidence="1">Single-pass type IV membrane protein</topology>
    </subcellularLocation>
</comment>
<keyword evidence="5" id="KW-0931">ER-Golgi transport</keyword>
<evidence type="ECO:0000256" key="5">
    <source>
        <dbReference type="ARBA" id="ARBA00022892"/>
    </source>
</evidence>
<organism evidence="12 13">
    <name type="scientific">Microctonus hyperodae</name>
    <name type="common">Parasitoid wasp</name>
    <dbReference type="NCBI Taxonomy" id="165561"/>
    <lineage>
        <taxon>Eukaryota</taxon>
        <taxon>Metazoa</taxon>
        <taxon>Ecdysozoa</taxon>
        <taxon>Arthropoda</taxon>
        <taxon>Hexapoda</taxon>
        <taxon>Insecta</taxon>
        <taxon>Pterygota</taxon>
        <taxon>Neoptera</taxon>
        <taxon>Endopterygota</taxon>
        <taxon>Hymenoptera</taxon>
        <taxon>Apocrita</taxon>
        <taxon>Ichneumonoidea</taxon>
        <taxon>Braconidae</taxon>
        <taxon>Euphorinae</taxon>
        <taxon>Microctonus</taxon>
    </lineage>
</organism>
<gene>
    <name evidence="12" type="ORF">PV327_001313</name>
</gene>
<comment type="similarity">
    <text evidence="9">Belongs to the SEC20 family.</text>
</comment>
<evidence type="ECO:0000313" key="12">
    <source>
        <dbReference type="EMBL" id="KAK0183254.1"/>
    </source>
</evidence>
<evidence type="ECO:0000256" key="10">
    <source>
        <dbReference type="SAM" id="Phobius"/>
    </source>
</evidence>
<evidence type="ECO:0000256" key="8">
    <source>
        <dbReference type="ARBA" id="ARBA00023136"/>
    </source>
</evidence>
<reference evidence="12" key="1">
    <citation type="journal article" date="2023" name="bioRxiv">
        <title>Scaffold-level genome assemblies of two parasitoid biocontrol wasps reveal the parthenogenesis mechanism and an associated novel virus.</title>
        <authorList>
            <person name="Inwood S."/>
            <person name="Skelly J."/>
            <person name="Guhlin J."/>
            <person name="Harrop T."/>
            <person name="Goldson S."/>
            <person name="Dearden P."/>
        </authorList>
    </citation>
    <scope>NUCLEOTIDE SEQUENCE</scope>
    <source>
        <strain evidence="12">Lincoln</strain>
        <tissue evidence="12">Whole body</tissue>
    </source>
</reference>
<keyword evidence="8 10" id="KW-0472">Membrane</keyword>
<feature type="transmembrane region" description="Helical" evidence="10">
    <location>
        <begin position="205"/>
        <end position="222"/>
    </location>
</feature>
<dbReference type="Proteomes" id="UP001168972">
    <property type="component" value="Unassembled WGS sequence"/>
</dbReference>
<dbReference type="GO" id="GO:0005789">
    <property type="term" value="C:endoplasmic reticulum membrane"/>
    <property type="evidence" value="ECO:0007669"/>
    <property type="project" value="UniProtKB-SubCell"/>
</dbReference>
<dbReference type="Pfam" id="PF03908">
    <property type="entry name" value="Sec20"/>
    <property type="match status" value="1"/>
</dbReference>
<dbReference type="EMBL" id="JAQQBR010000001">
    <property type="protein sequence ID" value="KAK0183254.1"/>
    <property type="molecule type" value="Genomic_DNA"/>
</dbReference>
<evidence type="ECO:0000256" key="3">
    <source>
        <dbReference type="ARBA" id="ARBA00022692"/>
    </source>
</evidence>
<evidence type="ECO:0000313" key="13">
    <source>
        <dbReference type="Proteomes" id="UP001168972"/>
    </source>
</evidence>
<proteinExistence type="inferred from homology"/>
<feature type="domain" description="Sec20 C-terminal" evidence="11">
    <location>
        <begin position="137"/>
        <end position="226"/>
    </location>
</feature>
<evidence type="ECO:0000259" key="11">
    <source>
        <dbReference type="Pfam" id="PF03908"/>
    </source>
</evidence>
<dbReference type="AlphaFoldDB" id="A0AA39G7Y7"/>
<evidence type="ECO:0000256" key="2">
    <source>
        <dbReference type="ARBA" id="ARBA00022448"/>
    </source>
</evidence>
<accession>A0AA39G7Y7</accession>
<protein>
    <recommendedName>
        <fullName evidence="11">Sec20 C-terminal domain-containing protein</fullName>
    </recommendedName>
</protein>
<keyword evidence="2" id="KW-0813">Transport</keyword>